<dbReference type="RefSeq" id="WP_076451254.1">
    <property type="nucleotide sequence ID" value="NZ_FTOQ01000027.1"/>
</dbReference>
<feature type="transmembrane region" description="Helical" evidence="1">
    <location>
        <begin position="37"/>
        <end position="55"/>
    </location>
</feature>
<evidence type="ECO:0000259" key="2">
    <source>
        <dbReference type="Pfam" id="PF03779"/>
    </source>
</evidence>
<dbReference type="EMBL" id="FTOQ01000027">
    <property type="protein sequence ID" value="SIT17663.1"/>
    <property type="molecule type" value="Genomic_DNA"/>
</dbReference>
<dbReference type="InterPro" id="IPR005530">
    <property type="entry name" value="SPW"/>
</dbReference>
<sequence length="120" mass="12960">MEMFARVRWIYASLGLWLLVSPFLLLGGQSSLMNARIGETSVLILGGLTALLLACLNKPWHDQVQMVAGVTLGLSMIAAPLALGLAENSVAVWNAQIIGAVFVLSALFELYDHWSGHNPQ</sequence>
<accession>A0A1N7Q490</accession>
<evidence type="ECO:0000313" key="4">
    <source>
        <dbReference type="Proteomes" id="UP000186684"/>
    </source>
</evidence>
<keyword evidence="1" id="KW-0812">Transmembrane</keyword>
<dbReference type="OrthoDB" id="7871566at2"/>
<reference evidence="4" key="1">
    <citation type="submission" date="2017-01" db="EMBL/GenBank/DDBJ databases">
        <authorList>
            <person name="Varghese N."/>
            <person name="Submissions S."/>
        </authorList>
    </citation>
    <scope>NUCLEOTIDE SEQUENCE [LARGE SCALE GENOMIC DNA]</scope>
    <source>
        <strain evidence="4">DSM 29430</strain>
    </source>
</reference>
<name>A0A1N7Q490_9RHOB</name>
<evidence type="ECO:0000256" key="1">
    <source>
        <dbReference type="SAM" id="Phobius"/>
    </source>
</evidence>
<keyword evidence="4" id="KW-1185">Reference proteome</keyword>
<organism evidence="3 4">
    <name type="scientific">Roseivivax lentus</name>
    <dbReference type="NCBI Taxonomy" id="633194"/>
    <lineage>
        <taxon>Bacteria</taxon>
        <taxon>Pseudomonadati</taxon>
        <taxon>Pseudomonadota</taxon>
        <taxon>Alphaproteobacteria</taxon>
        <taxon>Rhodobacterales</taxon>
        <taxon>Roseobacteraceae</taxon>
        <taxon>Roseivivax</taxon>
    </lineage>
</organism>
<dbReference type="STRING" id="633194.SAMN05421759_12716"/>
<proteinExistence type="predicted"/>
<keyword evidence="1" id="KW-1133">Transmembrane helix</keyword>
<feature type="transmembrane region" description="Helical" evidence="1">
    <location>
        <begin position="67"/>
        <end position="86"/>
    </location>
</feature>
<feature type="domain" description="SPW repeat-containing integral membrane" evidence="2">
    <location>
        <begin position="8"/>
        <end position="107"/>
    </location>
</feature>
<evidence type="ECO:0000313" key="3">
    <source>
        <dbReference type="EMBL" id="SIT17663.1"/>
    </source>
</evidence>
<protein>
    <submittedName>
        <fullName evidence="3">SPW repeat-containing protein</fullName>
    </submittedName>
</protein>
<gene>
    <name evidence="3" type="ORF">SAMN05421759_12716</name>
</gene>
<dbReference type="Pfam" id="PF03779">
    <property type="entry name" value="SPW"/>
    <property type="match status" value="1"/>
</dbReference>
<keyword evidence="1" id="KW-0472">Membrane</keyword>
<dbReference type="Proteomes" id="UP000186684">
    <property type="component" value="Unassembled WGS sequence"/>
</dbReference>
<dbReference type="AlphaFoldDB" id="A0A1N7Q490"/>
<feature type="transmembrane region" description="Helical" evidence="1">
    <location>
        <begin position="92"/>
        <end position="111"/>
    </location>
</feature>